<evidence type="ECO:0000256" key="1">
    <source>
        <dbReference type="ARBA" id="ARBA00001947"/>
    </source>
</evidence>
<accession>A0A6C2YNR7</accession>
<name>A0A6C2YNR7_9BACT</name>
<keyword evidence="5" id="KW-0479">Metal-binding</keyword>
<comment type="similarity">
    <text evidence="2">Belongs to the protein prenyltransferase subunit beta family.</text>
</comment>
<dbReference type="PANTHER" id="PTHR11774:SF11">
    <property type="entry name" value="GERANYLGERANYL TRANSFERASE TYPE-2 SUBUNIT BETA"/>
    <property type="match status" value="1"/>
</dbReference>
<feature type="domain" description="Prenyltransferase alpha-alpha toroid" evidence="10">
    <location>
        <begin position="22"/>
        <end position="201"/>
    </location>
</feature>
<evidence type="ECO:0000313" key="12">
    <source>
        <dbReference type="Proteomes" id="UP000464378"/>
    </source>
</evidence>
<dbReference type="InterPro" id="IPR008930">
    <property type="entry name" value="Terpenoid_cyclase/PrenylTrfase"/>
</dbReference>
<comment type="cofactor">
    <cofactor evidence="1">
        <name>Zn(2+)</name>
        <dbReference type="ChEBI" id="CHEBI:29105"/>
    </cofactor>
</comment>
<dbReference type="AlphaFoldDB" id="A0A6C2YNR7"/>
<proteinExistence type="inferred from homology"/>
<organism evidence="11">
    <name type="scientific">Tuwongella immobilis</name>
    <dbReference type="NCBI Taxonomy" id="692036"/>
    <lineage>
        <taxon>Bacteria</taxon>
        <taxon>Pseudomonadati</taxon>
        <taxon>Planctomycetota</taxon>
        <taxon>Planctomycetia</taxon>
        <taxon>Gemmatales</taxon>
        <taxon>Gemmataceae</taxon>
        <taxon>Tuwongella</taxon>
    </lineage>
</organism>
<protein>
    <recommendedName>
        <fullName evidence="8">Geranylgeranyl transferase type II subunit beta</fullName>
    </recommendedName>
    <alternativeName>
        <fullName evidence="9">Type II protein geranyl-geranyltransferase subunit beta</fullName>
    </alternativeName>
</protein>
<evidence type="ECO:0000256" key="5">
    <source>
        <dbReference type="ARBA" id="ARBA00022723"/>
    </source>
</evidence>
<evidence type="ECO:0000313" key="11">
    <source>
        <dbReference type="EMBL" id="VIP02773.1"/>
    </source>
</evidence>
<dbReference type="InterPro" id="IPR001330">
    <property type="entry name" value="Prenyltrans"/>
</dbReference>
<dbReference type="Gene3D" id="1.50.10.20">
    <property type="match status" value="2"/>
</dbReference>
<dbReference type="KEGG" id="tim:GMBLW1_11870"/>
<dbReference type="InterPro" id="IPR045089">
    <property type="entry name" value="PGGT1B-like"/>
</dbReference>
<keyword evidence="12" id="KW-1185">Reference proteome</keyword>
<dbReference type="GO" id="GO:0046872">
    <property type="term" value="F:metal ion binding"/>
    <property type="evidence" value="ECO:0007669"/>
    <property type="project" value="UniProtKB-KW"/>
</dbReference>
<evidence type="ECO:0000256" key="2">
    <source>
        <dbReference type="ARBA" id="ARBA00010497"/>
    </source>
</evidence>
<dbReference type="PANTHER" id="PTHR11774">
    <property type="entry name" value="GERANYLGERANYL TRANSFERASE TYPE BETA SUBUNIT"/>
    <property type="match status" value="1"/>
</dbReference>
<dbReference type="EMBL" id="LR586016">
    <property type="protein sequence ID" value="VIP02773.1"/>
    <property type="molecule type" value="Genomic_DNA"/>
</dbReference>
<dbReference type="Proteomes" id="UP000464378">
    <property type="component" value="Chromosome"/>
</dbReference>
<gene>
    <name evidence="11" type="ORF">GMBLW1_11870</name>
</gene>
<dbReference type="InParanoid" id="A0A6C2YNR7"/>
<evidence type="ECO:0000256" key="6">
    <source>
        <dbReference type="ARBA" id="ARBA00022737"/>
    </source>
</evidence>
<feature type="domain" description="Prenyltransferase alpha-alpha toroid" evidence="10">
    <location>
        <begin position="219"/>
        <end position="322"/>
    </location>
</feature>
<evidence type="ECO:0000256" key="9">
    <source>
        <dbReference type="ARBA" id="ARBA00032766"/>
    </source>
</evidence>
<keyword evidence="6" id="KW-0677">Repeat</keyword>
<evidence type="ECO:0000256" key="7">
    <source>
        <dbReference type="ARBA" id="ARBA00022833"/>
    </source>
</evidence>
<dbReference type="EMBL" id="LR593887">
    <property type="protein sequence ID" value="VTS02408.1"/>
    <property type="molecule type" value="Genomic_DNA"/>
</dbReference>
<dbReference type="GO" id="GO:0008318">
    <property type="term" value="F:protein prenyltransferase activity"/>
    <property type="evidence" value="ECO:0007669"/>
    <property type="project" value="InterPro"/>
</dbReference>
<dbReference type="Pfam" id="PF00432">
    <property type="entry name" value="Prenyltrans"/>
    <property type="match status" value="2"/>
</dbReference>
<sequence>MMDSSNHAMNPHNIDDSPAKIYLHSLTMRLLEGAEKLPAHLRDRHVRYLNASQNPDGGYSGRAGGSDLYYTGFALRALAMLQSLDMDRCTRTANFLTQRIQQPASAIDLFSFLVSSVLVTLGGGTDVLAAAPADWRDRVSATLEAHRTPDGGYAKLPNSPSGSTYHTFLIALAYQILERPLPNLDQAITFILSRRRDDGGFVEIAPMRRSGANPTAAAIGFLETASAITPEIRTSVVDFFAGLVSEFEGGYRANDRIPTADLLSTFTVVWSLLQMNGGDRIDLEAVRSYVLSLEAKAGGFQGGLWDNAVDVEYTFYGLGTLAALAGR</sequence>
<keyword evidence="4 11" id="KW-0808">Transferase</keyword>
<dbReference type="CDD" id="cd00688">
    <property type="entry name" value="ISOPREN_C2_like"/>
    <property type="match status" value="1"/>
</dbReference>
<evidence type="ECO:0000256" key="8">
    <source>
        <dbReference type="ARBA" id="ARBA00030816"/>
    </source>
</evidence>
<evidence type="ECO:0000259" key="10">
    <source>
        <dbReference type="Pfam" id="PF00432"/>
    </source>
</evidence>
<reference evidence="11" key="1">
    <citation type="submission" date="2019-04" db="EMBL/GenBank/DDBJ databases">
        <authorList>
            <consortium name="Science for Life Laboratories"/>
        </authorList>
    </citation>
    <scope>NUCLEOTIDE SEQUENCE</scope>
    <source>
        <strain evidence="11">MBLW1</strain>
    </source>
</reference>
<dbReference type="SUPFAM" id="SSF48239">
    <property type="entry name" value="Terpenoid cyclases/Protein prenyltransferases"/>
    <property type="match status" value="2"/>
</dbReference>
<evidence type="ECO:0000256" key="4">
    <source>
        <dbReference type="ARBA" id="ARBA00022679"/>
    </source>
</evidence>
<keyword evidence="7" id="KW-0862">Zinc</keyword>
<evidence type="ECO:0000256" key="3">
    <source>
        <dbReference type="ARBA" id="ARBA00022602"/>
    </source>
</evidence>
<keyword evidence="3" id="KW-0637">Prenyltransferase</keyword>